<dbReference type="Proteomes" id="UP000586119">
    <property type="component" value="Unassembled WGS sequence"/>
</dbReference>
<evidence type="ECO:0000259" key="5">
    <source>
        <dbReference type="Pfam" id="PF25954"/>
    </source>
</evidence>
<dbReference type="Pfam" id="PF25917">
    <property type="entry name" value="BSH_RND"/>
    <property type="match status" value="1"/>
</dbReference>
<evidence type="ECO:0000313" key="7">
    <source>
        <dbReference type="EMBL" id="NYS61001.1"/>
    </source>
</evidence>
<dbReference type="Gene3D" id="2.40.50.100">
    <property type="match status" value="1"/>
</dbReference>
<feature type="domain" description="YknX-like C-terminal permuted SH3-like" evidence="6">
    <location>
        <begin position="276"/>
        <end position="342"/>
    </location>
</feature>
<keyword evidence="2" id="KW-0175">Coiled coil</keyword>
<dbReference type="Pfam" id="PF25989">
    <property type="entry name" value="YknX_C"/>
    <property type="match status" value="1"/>
</dbReference>
<dbReference type="PANTHER" id="PTHR30469:SF16">
    <property type="entry name" value="HAE1 FAMILY EFFLUX PUMP MFP COMPONENT"/>
    <property type="match status" value="1"/>
</dbReference>
<dbReference type="EMBL" id="JACCDF010000007">
    <property type="protein sequence ID" value="NYS61001.1"/>
    <property type="molecule type" value="Genomic_DNA"/>
</dbReference>
<dbReference type="FunFam" id="2.40.30.170:FF:000010">
    <property type="entry name" value="Efflux RND transporter periplasmic adaptor subunit"/>
    <property type="match status" value="1"/>
</dbReference>
<dbReference type="Pfam" id="PF25954">
    <property type="entry name" value="Beta-barrel_RND_2"/>
    <property type="match status" value="1"/>
</dbReference>
<evidence type="ECO:0000256" key="3">
    <source>
        <dbReference type="SAM" id="SignalP"/>
    </source>
</evidence>
<dbReference type="AlphaFoldDB" id="A0A7Z0LL64"/>
<evidence type="ECO:0000256" key="1">
    <source>
        <dbReference type="ARBA" id="ARBA00009477"/>
    </source>
</evidence>
<proteinExistence type="inferred from homology"/>
<evidence type="ECO:0000259" key="6">
    <source>
        <dbReference type="Pfam" id="PF25989"/>
    </source>
</evidence>
<dbReference type="Gene3D" id="2.40.30.170">
    <property type="match status" value="1"/>
</dbReference>
<feature type="chain" id="PRO_5030847477" evidence="3">
    <location>
        <begin position="34"/>
        <end position="365"/>
    </location>
</feature>
<evidence type="ECO:0000313" key="8">
    <source>
        <dbReference type="Proteomes" id="UP000586119"/>
    </source>
</evidence>
<feature type="signal peptide" evidence="3">
    <location>
        <begin position="1"/>
        <end position="33"/>
    </location>
</feature>
<feature type="domain" description="CusB-like beta-barrel" evidence="5">
    <location>
        <begin position="197"/>
        <end position="270"/>
    </location>
</feature>
<feature type="coiled-coil region" evidence="2">
    <location>
        <begin position="107"/>
        <end position="162"/>
    </location>
</feature>
<accession>A0A7Z0LL64</accession>
<dbReference type="InterPro" id="IPR058637">
    <property type="entry name" value="YknX-like_C"/>
</dbReference>
<dbReference type="Gene3D" id="1.10.287.470">
    <property type="entry name" value="Helix hairpin bin"/>
    <property type="match status" value="1"/>
</dbReference>
<evidence type="ECO:0000259" key="4">
    <source>
        <dbReference type="Pfam" id="PF25917"/>
    </source>
</evidence>
<comment type="caution">
    <text evidence="7">The sequence shown here is derived from an EMBL/GenBank/DDBJ whole genome shotgun (WGS) entry which is preliminary data.</text>
</comment>
<dbReference type="PANTHER" id="PTHR30469">
    <property type="entry name" value="MULTIDRUG RESISTANCE PROTEIN MDTA"/>
    <property type="match status" value="1"/>
</dbReference>
<dbReference type="NCBIfam" id="TIGR01730">
    <property type="entry name" value="RND_mfp"/>
    <property type="match status" value="1"/>
</dbReference>
<dbReference type="GO" id="GO:1990281">
    <property type="term" value="C:efflux pump complex"/>
    <property type="evidence" value="ECO:0007669"/>
    <property type="project" value="TreeGrafter"/>
</dbReference>
<dbReference type="InterPro" id="IPR058625">
    <property type="entry name" value="MdtA-like_BSH"/>
</dbReference>
<comment type="similarity">
    <text evidence="1">Belongs to the membrane fusion protein (MFP) (TC 8.A.1) family.</text>
</comment>
<name>A0A7Z0LL64_9GAMM</name>
<protein>
    <submittedName>
        <fullName evidence="7">Efflux RND transporter periplasmic adaptor subunit</fullName>
    </submittedName>
</protein>
<dbReference type="Gene3D" id="2.40.420.20">
    <property type="match status" value="1"/>
</dbReference>
<reference evidence="7 8" key="1">
    <citation type="journal article" date="2015" name="Int. J. Syst. Evol. Microbiol.">
        <title>Halomonas salicampi sp. nov., a halotolerant and alkalitolerant bacterium isolated from a saltern soil.</title>
        <authorList>
            <person name="Lee J.C."/>
            <person name="Kim Y.S."/>
            <person name="Yun B.S."/>
            <person name="Whang K.S."/>
        </authorList>
    </citation>
    <scope>NUCLEOTIDE SEQUENCE [LARGE SCALE GENOMIC DNA]</scope>
    <source>
        <strain evidence="7 8">BH103</strain>
    </source>
</reference>
<keyword evidence="8" id="KW-1185">Reference proteome</keyword>
<dbReference type="InterPro" id="IPR006143">
    <property type="entry name" value="RND_pump_MFP"/>
</dbReference>
<sequence length="365" mass="39981">MERTPSLYIRRLTLALTLSLTIGAVLNASTAWAQSPPPVIAASAELKRWSDPIEALGTLRADESVTLSATVTDTVAEINFHDGELVDAGQRLIQLNDTEERAQLRAARALEDERRNALNRVTQLQARNLSARADVEDNQAQLRQATAEAEALEARLANYRLEAPFSGRVGFRDISLGTLVTPGMELVTLDKLDVMQLDFSVPEVYLGELSSGLALTATSAAYPDDAFNGDVATVGTRVDPVSRSVTVRAEVDNPSLRLRPGMFMQVTLAPTPRETLVLPESAIVPEGQHHYVWYLDAGDNNRVAWREVKLGSRREGEVEIVAGLERGDLVVAHGTERVREGQTPELLGVLNDDTSVSELIRQERR</sequence>
<evidence type="ECO:0000256" key="2">
    <source>
        <dbReference type="SAM" id="Coils"/>
    </source>
</evidence>
<dbReference type="GO" id="GO:0015562">
    <property type="term" value="F:efflux transmembrane transporter activity"/>
    <property type="evidence" value="ECO:0007669"/>
    <property type="project" value="TreeGrafter"/>
</dbReference>
<organism evidence="7 8">
    <name type="scientific">Vreelandella salicampi</name>
    <dbReference type="NCBI Taxonomy" id="1449798"/>
    <lineage>
        <taxon>Bacteria</taxon>
        <taxon>Pseudomonadati</taxon>
        <taxon>Pseudomonadota</taxon>
        <taxon>Gammaproteobacteria</taxon>
        <taxon>Oceanospirillales</taxon>
        <taxon>Halomonadaceae</taxon>
        <taxon>Vreelandella</taxon>
    </lineage>
</organism>
<gene>
    <name evidence="7" type="ORF">HZS81_09550</name>
</gene>
<keyword evidence="3" id="KW-0732">Signal</keyword>
<dbReference type="InterPro" id="IPR058792">
    <property type="entry name" value="Beta-barrel_RND_2"/>
</dbReference>
<dbReference type="SUPFAM" id="SSF111369">
    <property type="entry name" value="HlyD-like secretion proteins"/>
    <property type="match status" value="1"/>
</dbReference>
<feature type="domain" description="Multidrug resistance protein MdtA-like barrel-sandwich hybrid" evidence="4">
    <location>
        <begin position="64"/>
        <end position="184"/>
    </location>
</feature>
<dbReference type="RefSeq" id="WP_179930325.1">
    <property type="nucleotide sequence ID" value="NZ_JACCDF010000007.1"/>
</dbReference>